<dbReference type="SUPFAM" id="SSF56436">
    <property type="entry name" value="C-type lectin-like"/>
    <property type="match status" value="2"/>
</dbReference>
<proteinExistence type="predicted"/>
<evidence type="ECO:0000313" key="1">
    <source>
        <dbReference type="EMBL" id="CAH1784169.1"/>
    </source>
</evidence>
<protein>
    <submittedName>
        <fullName evidence="1">Uncharacterized protein</fullName>
    </submittedName>
</protein>
<dbReference type="AlphaFoldDB" id="A0A8J1T6H2"/>
<dbReference type="InterPro" id="IPR018378">
    <property type="entry name" value="C-type_lectin_CS"/>
</dbReference>
<dbReference type="CDD" id="cd00037">
    <property type="entry name" value="CLECT"/>
    <property type="match status" value="2"/>
</dbReference>
<sequence length="566" mass="63528">MALTDGTWSGRKTICGLCPVGWTEREELCYKVVAEAKSFTDAQDACEADGADLVSFYDQAEQDFVTDLVAEHQLSEIWIGLTENVDETYPRYKWLDGMRSTYTRWWYNERPNNGGSLLNNPGEDCTAAMPYFGRYWDDFDCEQKKAYMCKREQGSGCSPGENLFGGYCYWGSTSTLSWQNAEAECTLSGGHLVSIHSEEEDNFVFTTATSSAGITDGYWIGWNDIANENHFVWSDGSKQYFENWQYGEPNGAPDSQNCTKIRKSQNWQWQDEFCGYEKAYVCKGELPVLDMECVDEVDGCIDYVIADPTMCESYPNFANEYCKKTCGKCPGETRVCDRPGDVSNAIVVNDFANDPPRIGDNAELTCDKDFAINGGTLDFACVLDGRLNYEPQLIPTHLPTCKGKGEIARTLSNELVPREYRDNLNTITLERSDNLKIEHPGKITGWFVYSELESTVFMQVWRPGAGDTFSLIGQNEVVTEIRRTAVYSVDLASQIQVEAGDVIGFHQPNFPVPIPYDVCHTGNPGYPGAYIWQTESPRKLSDGDSLSFNILTCRIYSVGFETKPVA</sequence>
<dbReference type="Gene3D" id="3.10.100.10">
    <property type="entry name" value="Mannose-Binding Protein A, subunit A"/>
    <property type="match status" value="2"/>
</dbReference>
<dbReference type="SMART" id="SM00034">
    <property type="entry name" value="CLECT"/>
    <property type="match status" value="2"/>
</dbReference>
<dbReference type="OrthoDB" id="6162243at2759"/>
<dbReference type="InterPro" id="IPR016187">
    <property type="entry name" value="CTDL_fold"/>
</dbReference>
<accession>A0A8J1T6H2</accession>
<evidence type="ECO:0000313" key="2">
    <source>
        <dbReference type="Proteomes" id="UP000749559"/>
    </source>
</evidence>
<gene>
    <name evidence="1" type="ORF">OFUS_LOCUS10413</name>
</gene>
<dbReference type="SMART" id="SM00254">
    <property type="entry name" value="ShKT"/>
    <property type="match status" value="1"/>
</dbReference>
<dbReference type="EMBL" id="CAIIXF020000005">
    <property type="protein sequence ID" value="CAH1784169.1"/>
    <property type="molecule type" value="Genomic_DNA"/>
</dbReference>
<dbReference type="Proteomes" id="UP000749559">
    <property type="component" value="Unassembled WGS sequence"/>
</dbReference>
<dbReference type="PANTHER" id="PTHR22803">
    <property type="entry name" value="MANNOSE, PHOSPHOLIPASE, LECTIN RECEPTOR RELATED"/>
    <property type="match status" value="1"/>
</dbReference>
<dbReference type="InterPro" id="IPR003582">
    <property type="entry name" value="ShKT_dom"/>
</dbReference>
<dbReference type="PROSITE" id="PS50041">
    <property type="entry name" value="C_TYPE_LECTIN_2"/>
    <property type="match status" value="2"/>
</dbReference>
<organism evidence="1 2">
    <name type="scientific">Owenia fusiformis</name>
    <name type="common">Polychaete worm</name>
    <dbReference type="NCBI Taxonomy" id="6347"/>
    <lineage>
        <taxon>Eukaryota</taxon>
        <taxon>Metazoa</taxon>
        <taxon>Spiralia</taxon>
        <taxon>Lophotrochozoa</taxon>
        <taxon>Annelida</taxon>
        <taxon>Polychaeta</taxon>
        <taxon>Sedentaria</taxon>
        <taxon>Canalipalpata</taxon>
        <taxon>Sabellida</taxon>
        <taxon>Oweniida</taxon>
        <taxon>Oweniidae</taxon>
        <taxon>Owenia</taxon>
    </lineage>
</organism>
<keyword evidence="2" id="KW-1185">Reference proteome</keyword>
<comment type="caution">
    <text evidence="1">The sequence shown here is derived from an EMBL/GenBank/DDBJ whole genome shotgun (WGS) entry which is preliminary data.</text>
</comment>
<reference evidence="1" key="1">
    <citation type="submission" date="2022-03" db="EMBL/GenBank/DDBJ databases">
        <authorList>
            <person name="Martin C."/>
        </authorList>
    </citation>
    <scope>NUCLEOTIDE SEQUENCE</scope>
</reference>
<dbReference type="Pfam" id="PF00059">
    <property type="entry name" value="Lectin_C"/>
    <property type="match status" value="2"/>
</dbReference>
<dbReference type="InterPro" id="IPR050111">
    <property type="entry name" value="C-type_lectin/snaclec_domain"/>
</dbReference>
<dbReference type="PRINTS" id="PR01504">
    <property type="entry name" value="PNCREATITSAP"/>
</dbReference>
<name>A0A8J1T6H2_OWEFU</name>
<dbReference type="InterPro" id="IPR016186">
    <property type="entry name" value="C-type_lectin-like/link_sf"/>
</dbReference>
<dbReference type="InterPro" id="IPR001304">
    <property type="entry name" value="C-type_lectin-like"/>
</dbReference>
<dbReference type="PROSITE" id="PS00615">
    <property type="entry name" value="C_TYPE_LECTIN_1"/>
    <property type="match status" value="1"/>
</dbReference>